<dbReference type="SUPFAM" id="SSF48403">
    <property type="entry name" value="Ankyrin repeat"/>
    <property type="match status" value="1"/>
</dbReference>
<dbReference type="PANTHER" id="PTHR24189:SF50">
    <property type="entry name" value="ANKYRIN REPEAT AND SOCS BOX PROTEIN 2"/>
    <property type="match status" value="1"/>
</dbReference>
<dbReference type="PROSITE" id="PS50297">
    <property type="entry name" value="ANK_REP_REGION"/>
    <property type="match status" value="2"/>
</dbReference>
<proteinExistence type="predicted"/>
<keyword evidence="2 3" id="KW-0040">ANK repeat</keyword>
<evidence type="ECO:0000313" key="4">
    <source>
        <dbReference type="EMBL" id="GGA14435.1"/>
    </source>
</evidence>
<feature type="repeat" description="ANK" evidence="3">
    <location>
        <begin position="180"/>
        <end position="212"/>
    </location>
</feature>
<dbReference type="PANTHER" id="PTHR24189">
    <property type="entry name" value="MYOTROPHIN"/>
    <property type="match status" value="1"/>
</dbReference>
<dbReference type="PROSITE" id="PS50088">
    <property type="entry name" value="ANK_REPEAT"/>
    <property type="match status" value="2"/>
</dbReference>
<reference evidence="4" key="1">
    <citation type="journal article" date="2014" name="Int. J. Syst. Evol. Microbiol.">
        <title>Complete genome sequence of Corynebacterium casei LMG S-19264T (=DSM 44701T), isolated from a smear-ripened cheese.</title>
        <authorList>
            <consortium name="US DOE Joint Genome Institute (JGI-PGF)"/>
            <person name="Walter F."/>
            <person name="Albersmeier A."/>
            <person name="Kalinowski J."/>
            <person name="Ruckert C."/>
        </authorList>
    </citation>
    <scope>NUCLEOTIDE SEQUENCE</scope>
    <source>
        <strain evidence="4">CGMCC 1.12785</strain>
    </source>
</reference>
<keyword evidence="5" id="KW-1185">Reference proteome</keyword>
<dbReference type="InterPro" id="IPR036770">
    <property type="entry name" value="Ankyrin_rpt-contain_sf"/>
</dbReference>
<dbReference type="EMBL" id="BMFY01000006">
    <property type="protein sequence ID" value="GGA14435.1"/>
    <property type="molecule type" value="Genomic_DNA"/>
</dbReference>
<dbReference type="RefSeq" id="WP_188550468.1">
    <property type="nucleotide sequence ID" value="NZ_BMFY01000006.1"/>
</dbReference>
<dbReference type="Pfam" id="PF12796">
    <property type="entry name" value="Ank_2"/>
    <property type="match status" value="2"/>
</dbReference>
<dbReference type="InterPro" id="IPR050745">
    <property type="entry name" value="Multifunctional_regulatory"/>
</dbReference>
<accession>A0A8J2XGV6</accession>
<comment type="caution">
    <text evidence="4">The sequence shown here is derived from an EMBL/GenBank/DDBJ whole genome shotgun (WGS) entry which is preliminary data.</text>
</comment>
<organism evidence="4 5">
    <name type="scientific">Sediminivirga luteola</name>
    <dbReference type="NCBI Taxonomy" id="1774748"/>
    <lineage>
        <taxon>Bacteria</taxon>
        <taxon>Bacillati</taxon>
        <taxon>Actinomycetota</taxon>
        <taxon>Actinomycetes</taxon>
        <taxon>Micrococcales</taxon>
        <taxon>Brevibacteriaceae</taxon>
        <taxon>Sediminivirga</taxon>
    </lineage>
</organism>
<dbReference type="Gene3D" id="1.25.40.20">
    <property type="entry name" value="Ankyrin repeat-containing domain"/>
    <property type="match status" value="2"/>
</dbReference>
<dbReference type="SMART" id="SM00248">
    <property type="entry name" value="ANK"/>
    <property type="match status" value="3"/>
</dbReference>
<evidence type="ECO:0000256" key="2">
    <source>
        <dbReference type="ARBA" id="ARBA00023043"/>
    </source>
</evidence>
<feature type="repeat" description="ANK" evidence="3">
    <location>
        <begin position="76"/>
        <end position="108"/>
    </location>
</feature>
<dbReference type="AlphaFoldDB" id="A0A8J2XGV6"/>
<evidence type="ECO:0000313" key="5">
    <source>
        <dbReference type="Proteomes" id="UP000616114"/>
    </source>
</evidence>
<gene>
    <name evidence="4" type="ORF">GCM10011333_16690</name>
</gene>
<reference evidence="4" key="2">
    <citation type="submission" date="2020-09" db="EMBL/GenBank/DDBJ databases">
        <authorList>
            <person name="Sun Q."/>
            <person name="Zhou Y."/>
        </authorList>
    </citation>
    <scope>NUCLEOTIDE SEQUENCE</scope>
    <source>
        <strain evidence="4">CGMCC 1.12785</strain>
    </source>
</reference>
<evidence type="ECO:0000256" key="1">
    <source>
        <dbReference type="ARBA" id="ARBA00022737"/>
    </source>
</evidence>
<evidence type="ECO:0008006" key="6">
    <source>
        <dbReference type="Google" id="ProtNLM"/>
    </source>
</evidence>
<dbReference type="InterPro" id="IPR002110">
    <property type="entry name" value="Ankyrin_rpt"/>
</dbReference>
<sequence>MRLNRAWGMGLLALAVGAAGYRLLPGRHPSGRYFDDERVVELLRAAEKSNRAAITAALEAGADLDAVGNDADPRRTGISPLHYAVEFSSPEAVRLLLEAGADPRAQSQELNGGFCVPAYAVLRDATENLAVLLEHDPSLADAPFRSFGNLLHGAVLHDRAAALRLLIDAGAELDSADPATGRTPLHTAANVRNVGACLTLVRAGADAGARDIHGRTFLPVLFRNDERSSAEFLRVREELVRELQRRRFPVETGL</sequence>
<evidence type="ECO:0000256" key="3">
    <source>
        <dbReference type="PROSITE-ProRule" id="PRU00023"/>
    </source>
</evidence>
<protein>
    <recommendedName>
        <fullName evidence="6">Ankyrin repeat protein</fullName>
    </recommendedName>
</protein>
<name>A0A8J2XGV6_9MICO</name>
<dbReference type="Proteomes" id="UP000616114">
    <property type="component" value="Unassembled WGS sequence"/>
</dbReference>
<keyword evidence="1" id="KW-0677">Repeat</keyword>